<proteinExistence type="inferred from homology"/>
<reference evidence="3 4" key="1">
    <citation type="submission" date="2013-05" db="EMBL/GenBank/DDBJ databases">
        <title>Genome assembly of Chondromyces apiculatus DSM 436.</title>
        <authorList>
            <person name="Sharma G."/>
            <person name="Khatri I."/>
            <person name="Kaur C."/>
            <person name="Mayilraj S."/>
            <person name="Subramanian S."/>
        </authorList>
    </citation>
    <scope>NUCLEOTIDE SEQUENCE [LARGE SCALE GENOMIC DNA]</scope>
    <source>
        <strain evidence="3 4">DSM 436</strain>
    </source>
</reference>
<evidence type="ECO:0000313" key="4">
    <source>
        <dbReference type="Proteomes" id="UP000019678"/>
    </source>
</evidence>
<evidence type="ECO:0000313" key="3">
    <source>
        <dbReference type="EMBL" id="EYF03702.1"/>
    </source>
</evidence>
<accession>A0A017T3Y7</accession>
<protein>
    <submittedName>
        <fullName evidence="3">Cell division inhibitor</fullName>
    </submittedName>
</protein>
<dbReference type="SUPFAM" id="SSF55961">
    <property type="entry name" value="Bet v1-like"/>
    <property type="match status" value="1"/>
</dbReference>
<evidence type="ECO:0000259" key="2">
    <source>
        <dbReference type="Pfam" id="PF03364"/>
    </source>
</evidence>
<dbReference type="OrthoDB" id="9801773at2"/>
<organism evidence="3 4">
    <name type="scientific">Chondromyces apiculatus DSM 436</name>
    <dbReference type="NCBI Taxonomy" id="1192034"/>
    <lineage>
        <taxon>Bacteria</taxon>
        <taxon>Pseudomonadati</taxon>
        <taxon>Myxococcota</taxon>
        <taxon>Polyangia</taxon>
        <taxon>Polyangiales</taxon>
        <taxon>Polyangiaceae</taxon>
        <taxon>Chondromyces</taxon>
    </lineage>
</organism>
<dbReference type="Gene3D" id="3.30.530.20">
    <property type="match status" value="1"/>
</dbReference>
<dbReference type="STRING" id="1192034.CAP_5313"/>
<dbReference type="eggNOG" id="COG4276">
    <property type="taxonomic scope" value="Bacteria"/>
</dbReference>
<sequence>MPTFEKRTRIAATPEQVFAFHEAPDALERLTPPWEEVRIVEKSAGIGVGARVVMDTRLGPLWMRWVAEHTRYEKGRMFQDVQISGPFRRWEHTHQMDPDGEGGCWLVDHVEYALPVGALGALVAGRMVRRKLERMFDYRHELTQRICEGQR</sequence>
<dbReference type="EMBL" id="ASRX01000043">
    <property type="protein sequence ID" value="EYF03702.1"/>
    <property type="molecule type" value="Genomic_DNA"/>
</dbReference>
<dbReference type="InterPro" id="IPR005031">
    <property type="entry name" value="COQ10_START"/>
</dbReference>
<dbReference type="RefSeq" id="WP_044245626.1">
    <property type="nucleotide sequence ID" value="NZ_ASRX01000043.1"/>
</dbReference>
<dbReference type="AlphaFoldDB" id="A0A017T3Y7"/>
<comment type="caution">
    <text evidence="3">The sequence shown here is derived from an EMBL/GenBank/DDBJ whole genome shotgun (WGS) entry which is preliminary data.</text>
</comment>
<dbReference type="CDD" id="cd07820">
    <property type="entry name" value="SRPBCC_3"/>
    <property type="match status" value="1"/>
</dbReference>
<dbReference type="InterPro" id="IPR023393">
    <property type="entry name" value="START-like_dom_sf"/>
</dbReference>
<keyword evidence="3" id="KW-0132">Cell division</keyword>
<feature type="domain" description="Coenzyme Q-binding protein COQ10 START" evidence="2">
    <location>
        <begin position="10"/>
        <end position="135"/>
    </location>
</feature>
<keyword evidence="4" id="KW-1185">Reference proteome</keyword>
<keyword evidence="3" id="KW-0131">Cell cycle</keyword>
<evidence type="ECO:0000256" key="1">
    <source>
        <dbReference type="ARBA" id="ARBA00008918"/>
    </source>
</evidence>
<dbReference type="Proteomes" id="UP000019678">
    <property type="component" value="Unassembled WGS sequence"/>
</dbReference>
<name>A0A017T3Y7_9BACT</name>
<comment type="similarity">
    <text evidence="1">Belongs to the ribosome association toxin RatA family.</text>
</comment>
<dbReference type="GO" id="GO:0051301">
    <property type="term" value="P:cell division"/>
    <property type="evidence" value="ECO:0007669"/>
    <property type="project" value="UniProtKB-KW"/>
</dbReference>
<dbReference type="Pfam" id="PF03364">
    <property type="entry name" value="Polyketide_cyc"/>
    <property type="match status" value="1"/>
</dbReference>
<gene>
    <name evidence="3" type="ORF">CAP_5313</name>
</gene>